<keyword evidence="2" id="KW-1185">Reference proteome</keyword>
<dbReference type="Pfam" id="PF13557">
    <property type="entry name" value="Phenol_MetA_deg"/>
    <property type="match status" value="1"/>
</dbReference>
<dbReference type="EMBL" id="JACEGD010000016">
    <property type="protein sequence ID" value="MBH5388397.1"/>
    <property type="molecule type" value="Genomic_DNA"/>
</dbReference>
<protein>
    <submittedName>
        <fullName evidence="1">Transporter</fullName>
    </submittedName>
</protein>
<accession>A0ABS0P5S3</accession>
<name>A0ABS0P5S3_9BRAD</name>
<comment type="caution">
    <text evidence="1">The sequence shown here is derived from an EMBL/GenBank/DDBJ whole genome shotgun (WGS) entry which is preliminary data.</text>
</comment>
<evidence type="ECO:0000313" key="1">
    <source>
        <dbReference type="EMBL" id="MBH5388397.1"/>
    </source>
</evidence>
<dbReference type="Proteomes" id="UP001194539">
    <property type="component" value="Unassembled WGS sequence"/>
</dbReference>
<gene>
    <name evidence="1" type="ORF">H1B27_19215</name>
</gene>
<sequence length="355" mass="37644">MTPSRQESRVRFIRSSLGAAMVLLGCVPEAAYADEGGVSYWLPGRFGSLAAAPAVPGWSIAAVYYHTTVSASGATAAAKEIQIGRFPATVNSSLNLHLNAQGDLVLLNPTYTFATPVLGGQLAIGVTGLFGRSSADLSGTLTAVLGPLVITRNGTIADSITSVGDLYPQATLKWNAGVHNFMTYVTGDIPVGAYSPIRLANLGIGHAAIDGGGGYTYFNPQTGHEFSAVAGLTYNFKNHDTQYQNGIDFHFDWGASQFLSKQLFVGLVGYGYQQITDDFGQHPILGGFRSRVVGVGPQVGYLFPVEDMQGYLNLKAYGEFAAENRPAGWNAWLTFSISPMAPAGTVAPTRRMVTK</sequence>
<reference evidence="1 2" key="1">
    <citation type="submission" date="2020-07" db="EMBL/GenBank/DDBJ databases">
        <title>Bradyrhizobium diversity isolated from nodules of indigenous legumes of Western Australia.</title>
        <authorList>
            <person name="Klepa M.S."/>
        </authorList>
    </citation>
    <scope>NUCLEOTIDE SEQUENCE [LARGE SCALE GENOMIC DNA]</scope>
    <source>
        <strain evidence="1 2">CNPSo 4019</strain>
    </source>
</reference>
<organism evidence="1 2">
    <name type="scientific">Bradyrhizobium diversitatis</name>
    <dbReference type="NCBI Taxonomy" id="2755406"/>
    <lineage>
        <taxon>Bacteria</taxon>
        <taxon>Pseudomonadati</taxon>
        <taxon>Pseudomonadota</taxon>
        <taxon>Alphaproteobacteria</taxon>
        <taxon>Hyphomicrobiales</taxon>
        <taxon>Nitrobacteraceae</taxon>
        <taxon>Bradyrhizobium</taxon>
    </lineage>
</organism>
<dbReference type="PROSITE" id="PS51257">
    <property type="entry name" value="PROKAR_LIPOPROTEIN"/>
    <property type="match status" value="1"/>
</dbReference>
<evidence type="ECO:0000313" key="2">
    <source>
        <dbReference type="Proteomes" id="UP001194539"/>
    </source>
</evidence>
<proteinExistence type="predicted"/>
<dbReference type="InterPro" id="IPR025737">
    <property type="entry name" value="FApF"/>
</dbReference>